<protein>
    <submittedName>
        <fullName evidence="2">Cupin domain-containing protein</fullName>
    </submittedName>
</protein>
<accession>A0A562UMP4</accession>
<dbReference type="InterPro" id="IPR052044">
    <property type="entry name" value="PKS_Associated_Protein"/>
</dbReference>
<dbReference type="RefSeq" id="WP_067598402.1">
    <property type="nucleotide sequence ID" value="NZ_CP015963.1"/>
</dbReference>
<evidence type="ECO:0000313" key="3">
    <source>
        <dbReference type="Proteomes" id="UP000320547"/>
    </source>
</evidence>
<dbReference type="InterPro" id="IPR014710">
    <property type="entry name" value="RmlC-like_jellyroll"/>
</dbReference>
<dbReference type="PANTHER" id="PTHR36114">
    <property type="entry name" value="16.7 KDA PROTEIN IN WHIE LOCUS"/>
    <property type="match status" value="1"/>
</dbReference>
<dbReference type="Gene3D" id="2.60.120.10">
    <property type="entry name" value="Jelly Rolls"/>
    <property type="match status" value="1"/>
</dbReference>
<feature type="domain" description="Cupin type-2" evidence="1">
    <location>
        <begin position="39"/>
        <end position="95"/>
    </location>
</feature>
<dbReference type="InterPro" id="IPR013096">
    <property type="entry name" value="Cupin_2"/>
</dbReference>
<comment type="caution">
    <text evidence="2">The sequence shown here is derived from an EMBL/GenBank/DDBJ whole genome shotgun (WGS) entry which is preliminary data.</text>
</comment>
<dbReference type="CDD" id="cd02226">
    <property type="entry name" value="cupin_YdbB-like"/>
    <property type="match status" value="1"/>
</dbReference>
<reference evidence="2 3" key="1">
    <citation type="submission" date="2019-07" db="EMBL/GenBank/DDBJ databases">
        <title>Genomic Encyclopedia of Archaeal and Bacterial Type Strains, Phase II (KMG-II): from individual species to whole genera.</title>
        <authorList>
            <person name="Goeker M."/>
        </authorList>
    </citation>
    <scope>NUCLEOTIDE SEQUENCE [LARGE SCALE GENOMIC DNA]</scope>
    <source>
        <strain evidence="2 3">ATCC BAA-2084</strain>
    </source>
</reference>
<dbReference type="EMBL" id="VLLK01000002">
    <property type="protein sequence ID" value="TWJ06891.1"/>
    <property type="molecule type" value="Genomic_DNA"/>
</dbReference>
<name>A0A562UMP4_9SPHN</name>
<dbReference type="SUPFAM" id="SSF51182">
    <property type="entry name" value="RmlC-like cupins"/>
    <property type="match status" value="1"/>
</dbReference>
<dbReference type="STRING" id="476157.GCA_001663155_01111"/>
<sequence length="118" mass="13297">MTDKVNLEQKFGLFHEQWSPKIVARFNDNEVRLCKLEGEYHWHHHADTDEMFLVVDGELEIDFEDRTETLAAGEMIVVPAGTEHRPRAAKGEAKVFVMDAEGTPNSGDEATATKAVEL</sequence>
<dbReference type="Proteomes" id="UP000320547">
    <property type="component" value="Unassembled WGS sequence"/>
</dbReference>
<dbReference type="OrthoDB" id="9794183at2"/>
<dbReference type="PANTHER" id="PTHR36114:SF1">
    <property type="entry name" value="16.7 KDA PROTEIN IN WHIE LOCUS"/>
    <property type="match status" value="1"/>
</dbReference>
<dbReference type="InterPro" id="IPR011051">
    <property type="entry name" value="RmlC_Cupin_sf"/>
</dbReference>
<evidence type="ECO:0000313" key="2">
    <source>
        <dbReference type="EMBL" id="TWJ06891.1"/>
    </source>
</evidence>
<dbReference type="Pfam" id="PF07883">
    <property type="entry name" value="Cupin_2"/>
    <property type="match status" value="1"/>
</dbReference>
<dbReference type="AlphaFoldDB" id="A0A562UMP4"/>
<keyword evidence="3" id="KW-1185">Reference proteome</keyword>
<organism evidence="2 3">
    <name type="scientific">Altererythrobacter ishigakiensis</name>
    <dbReference type="NCBI Taxonomy" id="476157"/>
    <lineage>
        <taxon>Bacteria</taxon>
        <taxon>Pseudomonadati</taxon>
        <taxon>Pseudomonadota</taxon>
        <taxon>Alphaproteobacteria</taxon>
        <taxon>Sphingomonadales</taxon>
        <taxon>Erythrobacteraceae</taxon>
        <taxon>Altererythrobacter</taxon>
    </lineage>
</organism>
<gene>
    <name evidence="2" type="ORF">JN10_2435</name>
</gene>
<evidence type="ECO:0000259" key="1">
    <source>
        <dbReference type="Pfam" id="PF07883"/>
    </source>
</evidence>
<proteinExistence type="predicted"/>